<name>A0ACC1S1C7_9HYPO</name>
<evidence type="ECO:0000313" key="2">
    <source>
        <dbReference type="Proteomes" id="UP001148629"/>
    </source>
</evidence>
<gene>
    <name evidence="1" type="ORF">NM208_g9494</name>
</gene>
<sequence length="160" mass="17432">MAPRHVKKPSAQVTGNAEPPTPGVNVPQIVKGVISDIAANGDAAVRSYSQKFDKWDPQSFKLSPKQIDDIIATVDPQTVQDIRTVQQNVRRFAQAQRESIRDFEIESEPGVFLGQKNIPIERVGAYIPGGRYPLLASAHMTIVTAKVAGCDGCSHASRRL</sequence>
<organism evidence="1 2">
    <name type="scientific">Fusarium decemcellulare</name>
    <dbReference type="NCBI Taxonomy" id="57161"/>
    <lineage>
        <taxon>Eukaryota</taxon>
        <taxon>Fungi</taxon>
        <taxon>Dikarya</taxon>
        <taxon>Ascomycota</taxon>
        <taxon>Pezizomycotina</taxon>
        <taxon>Sordariomycetes</taxon>
        <taxon>Hypocreomycetidae</taxon>
        <taxon>Hypocreales</taxon>
        <taxon>Nectriaceae</taxon>
        <taxon>Fusarium</taxon>
        <taxon>Fusarium decemcellulare species complex</taxon>
    </lineage>
</organism>
<dbReference type="EMBL" id="JANRMS010001215">
    <property type="protein sequence ID" value="KAJ3530056.1"/>
    <property type="molecule type" value="Genomic_DNA"/>
</dbReference>
<keyword evidence="2" id="KW-1185">Reference proteome</keyword>
<accession>A0ACC1S1C7</accession>
<evidence type="ECO:0000313" key="1">
    <source>
        <dbReference type="EMBL" id="KAJ3530056.1"/>
    </source>
</evidence>
<protein>
    <submittedName>
        <fullName evidence="1">Uncharacterized protein</fullName>
    </submittedName>
</protein>
<comment type="caution">
    <text evidence="1">The sequence shown here is derived from an EMBL/GenBank/DDBJ whole genome shotgun (WGS) entry which is preliminary data.</text>
</comment>
<reference evidence="1" key="1">
    <citation type="submission" date="2022-08" db="EMBL/GenBank/DDBJ databases">
        <title>Genome Sequence of Fusarium decemcellulare.</title>
        <authorList>
            <person name="Buettner E."/>
        </authorList>
    </citation>
    <scope>NUCLEOTIDE SEQUENCE</scope>
    <source>
        <strain evidence="1">Babe19</strain>
    </source>
</reference>
<dbReference type="Proteomes" id="UP001148629">
    <property type="component" value="Unassembled WGS sequence"/>
</dbReference>
<proteinExistence type="predicted"/>